<dbReference type="EMBL" id="JBHTEK010000001">
    <property type="protein sequence ID" value="MFC7666799.1"/>
    <property type="molecule type" value="Genomic_DNA"/>
</dbReference>
<dbReference type="Proteomes" id="UP001596513">
    <property type="component" value="Unassembled WGS sequence"/>
</dbReference>
<reference evidence="2" key="1">
    <citation type="journal article" date="2019" name="Int. J. Syst. Evol. Microbiol.">
        <title>The Global Catalogue of Microorganisms (GCM) 10K type strain sequencing project: providing services to taxonomists for standard genome sequencing and annotation.</title>
        <authorList>
            <consortium name="The Broad Institute Genomics Platform"/>
            <consortium name="The Broad Institute Genome Sequencing Center for Infectious Disease"/>
            <person name="Wu L."/>
            <person name="Ma J."/>
        </authorList>
    </citation>
    <scope>NUCLEOTIDE SEQUENCE [LARGE SCALE GENOMIC DNA]</scope>
    <source>
        <strain evidence="2">JCM 19635</strain>
    </source>
</reference>
<dbReference type="RefSeq" id="WP_380200803.1">
    <property type="nucleotide sequence ID" value="NZ_JBHTEK010000001.1"/>
</dbReference>
<name>A0ABW2U1P6_9BACT</name>
<gene>
    <name evidence="1" type="ORF">ACFQT0_04715</name>
</gene>
<evidence type="ECO:0000313" key="2">
    <source>
        <dbReference type="Proteomes" id="UP001596513"/>
    </source>
</evidence>
<keyword evidence="2" id="KW-1185">Reference proteome</keyword>
<proteinExistence type="predicted"/>
<evidence type="ECO:0000313" key="1">
    <source>
        <dbReference type="EMBL" id="MFC7666799.1"/>
    </source>
</evidence>
<comment type="caution">
    <text evidence="1">The sequence shown here is derived from an EMBL/GenBank/DDBJ whole genome shotgun (WGS) entry which is preliminary data.</text>
</comment>
<accession>A0ABW2U1P6</accession>
<organism evidence="1 2">
    <name type="scientific">Hymenobacter humi</name>
    <dbReference type="NCBI Taxonomy" id="1411620"/>
    <lineage>
        <taxon>Bacteria</taxon>
        <taxon>Pseudomonadati</taxon>
        <taxon>Bacteroidota</taxon>
        <taxon>Cytophagia</taxon>
        <taxon>Cytophagales</taxon>
        <taxon>Hymenobacteraceae</taxon>
        <taxon>Hymenobacter</taxon>
    </lineage>
</organism>
<protein>
    <submittedName>
        <fullName evidence="1">Uncharacterized protein</fullName>
    </submittedName>
</protein>
<sequence>MAQWQAKETAQALATLRKVAADSLNPYRASAQKAIAAGILENK</sequence>